<evidence type="ECO:0000313" key="3">
    <source>
        <dbReference type="Proteomes" id="UP000616885"/>
    </source>
</evidence>
<evidence type="ECO:0000259" key="1">
    <source>
        <dbReference type="Pfam" id="PF06985"/>
    </source>
</evidence>
<protein>
    <recommendedName>
        <fullName evidence="1">Heterokaryon incompatibility domain-containing protein</fullName>
    </recommendedName>
</protein>
<dbReference type="PANTHER" id="PTHR24148">
    <property type="entry name" value="ANKYRIN REPEAT DOMAIN-CONTAINING PROTEIN 39 HOMOLOG-RELATED"/>
    <property type="match status" value="1"/>
</dbReference>
<organism evidence="2 3">
    <name type="scientific">Bionectria ochroleuca</name>
    <name type="common">Gliocladium roseum</name>
    <dbReference type="NCBI Taxonomy" id="29856"/>
    <lineage>
        <taxon>Eukaryota</taxon>
        <taxon>Fungi</taxon>
        <taxon>Dikarya</taxon>
        <taxon>Ascomycota</taxon>
        <taxon>Pezizomycotina</taxon>
        <taxon>Sordariomycetes</taxon>
        <taxon>Hypocreomycetidae</taxon>
        <taxon>Hypocreales</taxon>
        <taxon>Bionectriaceae</taxon>
        <taxon>Clonostachys</taxon>
    </lineage>
</organism>
<dbReference type="Pfam" id="PF06985">
    <property type="entry name" value="HET"/>
    <property type="match status" value="1"/>
</dbReference>
<dbReference type="Proteomes" id="UP000616885">
    <property type="component" value="Unassembled WGS sequence"/>
</dbReference>
<dbReference type="InterPro" id="IPR052895">
    <property type="entry name" value="HetReg/Transcr_Mod"/>
</dbReference>
<comment type="caution">
    <text evidence="2">The sequence shown here is derived from an EMBL/GenBank/DDBJ whole genome shotgun (WGS) entry which is preliminary data.</text>
</comment>
<gene>
    <name evidence="2" type="ORF">IM811_001662</name>
</gene>
<name>A0A8H7TWI8_BIOOC</name>
<accession>A0A8H7TWI8</accession>
<evidence type="ECO:0000313" key="2">
    <source>
        <dbReference type="EMBL" id="KAF9759968.1"/>
    </source>
</evidence>
<dbReference type="AlphaFoldDB" id="A0A8H7TWI8"/>
<proteinExistence type="predicted"/>
<feature type="domain" description="Heterokaryon incompatibility" evidence="1">
    <location>
        <begin position="2"/>
        <end position="113"/>
    </location>
</feature>
<sequence>MDTNERNAQVALMGTIYRTARRVVSWLGIRSSQFDPFVEMDYAISFIEQIKFLREHPPFQKFLKESSGGVEPYPEFENHRRAFNNGLYSLQLLIGERQGERLAYWQRAWITQEVACAQKLLLQSGPYLILEEDVDLVVKFLSSPKVAALFMEGRYEYRKFRARLQSDMFFPLSIYRSLRYPDVEADKGEITPGRARICGPMSLLTLLRHGRGRFCANARDKVYSILAISDISYPDHSGLSIDYNKPLSEVYLGAARAVIEISCSLEILCSANLSETSKLPGLPSWAPNWAVQQDADICERPISFGSYHVPSPSHPGIMQTACKFGFDGTGRSLSTSGLRFGRITNFKDPLVNLSQQGEGETDQKDLSRLLYYAELQQQLSQGYRDIMQLMPPSTPLPPGLYRDTCSQGMLRNNAVEDAVSSFMKSLDLHVDGPDDTHEPVNFSQGRTQLKLMASTIDKKCMFVVSVERQASQVTAVPV</sequence>
<dbReference type="EMBL" id="JADCTT010000001">
    <property type="protein sequence ID" value="KAF9759968.1"/>
    <property type="molecule type" value="Genomic_DNA"/>
</dbReference>
<dbReference type="InterPro" id="IPR010730">
    <property type="entry name" value="HET"/>
</dbReference>
<dbReference type="PANTHER" id="PTHR24148:SF82">
    <property type="entry name" value="HETEROKARYON INCOMPATIBILITY DOMAIN-CONTAINING PROTEIN"/>
    <property type="match status" value="1"/>
</dbReference>
<reference evidence="2" key="1">
    <citation type="submission" date="2020-10" db="EMBL/GenBank/DDBJ databases">
        <title>High-Quality Genome Resource of Clonostachys rosea strain S41 by Oxford Nanopore Long-Read Sequencing.</title>
        <authorList>
            <person name="Wang H."/>
        </authorList>
    </citation>
    <scope>NUCLEOTIDE SEQUENCE</scope>
    <source>
        <strain evidence="2">S41</strain>
    </source>
</reference>